<dbReference type="PROSITE" id="PS51257">
    <property type="entry name" value="PROKAR_LIPOPROTEIN"/>
    <property type="match status" value="1"/>
</dbReference>
<dbReference type="PANTHER" id="PTHR30290:SF82">
    <property type="entry name" value="ABC-TYPE DIPEPTIDE_OLIGOPEPTIDE TRANSPORT SYSTEM, PERIPLASMIC COMPONENT"/>
    <property type="match status" value="1"/>
</dbReference>
<evidence type="ECO:0000256" key="2">
    <source>
        <dbReference type="SAM" id="SignalP"/>
    </source>
</evidence>
<dbReference type="Gene3D" id="3.40.190.10">
    <property type="entry name" value="Periplasmic binding protein-like II"/>
    <property type="match status" value="1"/>
</dbReference>
<dbReference type="Gene3D" id="3.90.76.10">
    <property type="entry name" value="Dipeptide-binding Protein, Domain 1"/>
    <property type="match status" value="1"/>
</dbReference>
<accession>A0ABT2U8A8</accession>
<dbReference type="SUPFAM" id="SSF53850">
    <property type="entry name" value="Periplasmic binding protein-like II"/>
    <property type="match status" value="1"/>
</dbReference>
<evidence type="ECO:0000313" key="5">
    <source>
        <dbReference type="Proteomes" id="UP001652445"/>
    </source>
</evidence>
<organism evidence="4 5">
    <name type="scientific">Paenibacillus baimaensis</name>
    <dbReference type="NCBI Taxonomy" id="2982185"/>
    <lineage>
        <taxon>Bacteria</taxon>
        <taxon>Bacillati</taxon>
        <taxon>Bacillota</taxon>
        <taxon>Bacilli</taxon>
        <taxon>Bacillales</taxon>
        <taxon>Paenibacillaceae</taxon>
        <taxon>Paenibacillus</taxon>
    </lineage>
</organism>
<dbReference type="RefSeq" id="WP_262682374.1">
    <property type="nucleotide sequence ID" value="NZ_JAOQIO010000006.1"/>
</dbReference>
<dbReference type="EMBL" id="JAOQIO010000006">
    <property type="protein sequence ID" value="MCU6790859.1"/>
    <property type="molecule type" value="Genomic_DNA"/>
</dbReference>
<feature type="region of interest" description="Disordered" evidence="1">
    <location>
        <begin position="29"/>
        <end position="67"/>
    </location>
</feature>
<feature type="chain" id="PRO_5045800783" evidence="2">
    <location>
        <begin position="27"/>
        <end position="613"/>
    </location>
</feature>
<protein>
    <submittedName>
        <fullName evidence="4">ABC transporter substrate-binding protein</fullName>
    </submittedName>
</protein>
<evidence type="ECO:0000259" key="3">
    <source>
        <dbReference type="Pfam" id="PF00496"/>
    </source>
</evidence>
<reference evidence="4 5" key="1">
    <citation type="submission" date="2022-09" db="EMBL/GenBank/DDBJ databases">
        <authorList>
            <person name="Han X.L."/>
            <person name="Wang Q."/>
            <person name="Lu T."/>
        </authorList>
    </citation>
    <scope>NUCLEOTIDE SEQUENCE [LARGE SCALE GENOMIC DNA]</scope>
    <source>
        <strain evidence="4 5">WQ 127069</strain>
    </source>
</reference>
<keyword evidence="2" id="KW-0732">Signal</keyword>
<dbReference type="Proteomes" id="UP001652445">
    <property type="component" value="Unassembled WGS sequence"/>
</dbReference>
<dbReference type="Gene3D" id="3.10.105.10">
    <property type="entry name" value="Dipeptide-binding Protein, Domain 3"/>
    <property type="match status" value="1"/>
</dbReference>
<dbReference type="InterPro" id="IPR000914">
    <property type="entry name" value="SBP_5_dom"/>
</dbReference>
<feature type="domain" description="Solute-binding protein family 5" evidence="3">
    <location>
        <begin position="118"/>
        <end position="501"/>
    </location>
</feature>
<name>A0ABT2U8A8_9BACL</name>
<dbReference type="InterPro" id="IPR039424">
    <property type="entry name" value="SBP_5"/>
</dbReference>
<sequence length="613" mass="68060">MRLNKMSSLICAFVLTPALLVGCSSVTPPPAATNQPVKQEPAKPATPAVTPPAPAAAAPSGDAKETPRNETLYINGLQWGAPTNFNLLSGNPAFPINYGNSRELIYETLFMINMLDGKLEPLLGTKYSWTDDFTMKVELNKDAKWSDGKPFTSDDAVYTYMLGKKYQVNWSSFWTFLEDVTADGPNAFNIKLKKDNPNKLTVLDSIDLIPMLPKHIWEEIEKKSNNDLATIRKEFNASPVGTGPYKMYFYNDQKITVARDDNYWGKALFGGKLAAPKYITHVIYKDNAAGDLAFKSGQVDVSQQFIPQVWNMWKDGAPVKTYMKDAPYYLPGSIPSIFFNMSKKGLDNVDVRKAIAMAIDYKKVSDLAMSGYSSAMKPSITLDSDAEKKYVDQDAIKSLQWTTDVAGANALLDKIGAKKGADGIRVLDGTRLGPYDVECPYGWSDWNASLEIVAQNAKAIGIEIRTKFPEQPVWNNDLQTGKFDIIMNTPAGGISPSQPWNRARTIMYSKGVAAAGEMAFWNWGRYKNEQADQIIDKIPTISDEAQVKALYTELTKIWLKDIPSIPLMYRPWVFHTVNESIWKGFPSQGDGSNIPPQIAIDGAGIKALYQIHN</sequence>
<proteinExistence type="predicted"/>
<dbReference type="CDD" id="cd08509">
    <property type="entry name" value="PBP2_TmCBP_oligosaccharides_like"/>
    <property type="match status" value="1"/>
</dbReference>
<gene>
    <name evidence="4" type="ORF">OB236_01845</name>
</gene>
<comment type="caution">
    <text evidence="4">The sequence shown here is derived from an EMBL/GenBank/DDBJ whole genome shotgun (WGS) entry which is preliminary data.</text>
</comment>
<feature type="signal peptide" evidence="2">
    <location>
        <begin position="1"/>
        <end position="26"/>
    </location>
</feature>
<keyword evidence="5" id="KW-1185">Reference proteome</keyword>
<evidence type="ECO:0000313" key="4">
    <source>
        <dbReference type="EMBL" id="MCU6790859.1"/>
    </source>
</evidence>
<dbReference type="Pfam" id="PF00496">
    <property type="entry name" value="SBP_bac_5"/>
    <property type="match status" value="1"/>
</dbReference>
<evidence type="ECO:0000256" key="1">
    <source>
        <dbReference type="SAM" id="MobiDB-lite"/>
    </source>
</evidence>
<dbReference type="PANTHER" id="PTHR30290">
    <property type="entry name" value="PERIPLASMIC BINDING COMPONENT OF ABC TRANSPORTER"/>
    <property type="match status" value="1"/>
</dbReference>